<organism evidence="1 2">
    <name type="scientific">Porites evermanni</name>
    <dbReference type="NCBI Taxonomy" id="104178"/>
    <lineage>
        <taxon>Eukaryota</taxon>
        <taxon>Metazoa</taxon>
        <taxon>Cnidaria</taxon>
        <taxon>Anthozoa</taxon>
        <taxon>Hexacorallia</taxon>
        <taxon>Scleractinia</taxon>
        <taxon>Fungiina</taxon>
        <taxon>Poritidae</taxon>
        <taxon>Porites</taxon>
    </lineage>
</organism>
<name>A0ABN8SL27_9CNID</name>
<reference evidence="1 2" key="1">
    <citation type="submission" date="2022-05" db="EMBL/GenBank/DDBJ databases">
        <authorList>
            <consortium name="Genoscope - CEA"/>
            <person name="William W."/>
        </authorList>
    </citation>
    <scope>NUCLEOTIDE SEQUENCE [LARGE SCALE GENOMIC DNA]</scope>
</reference>
<evidence type="ECO:0000313" key="2">
    <source>
        <dbReference type="Proteomes" id="UP001159427"/>
    </source>
</evidence>
<dbReference type="Proteomes" id="UP001159427">
    <property type="component" value="Unassembled WGS sequence"/>
</dbReference>
<feature type="non-terminal residue" evidence="1">
    <location>
        <position position="1"/>
    </location>
</feature>
<proteinExistence type="predicted"/>
<gene>
    <name evidence="1" type="ORF">PEVE_00023745</name>
</gene>
<keyword evidence="2" id="KW-1185">Reference proteome</keyword>
<evidence type="ECO:0000313" key="1">
    <source>
        <dbReference type="EMBL" id="CAH3192357.1"/>
    </source>
</evidence>
<accession>A0ABN8SL27</accession>
<sequence>SNPSIQRFADESRAGKDKGNILGFIRNGQGADRQFDWFVPDKANGLTQAGLSRLNQSIEAFVYCIFGAQVNVRSSILGDGGRSKEAQSEFLTLLEDAISQSIWQARAALPVGCIQGKGET</sequence>
<comment type="caution">
    <text evidence="1">The sequence shown here is derived from an EMBL/GenBank/DDBJ whole genome shotgun (WGS) entry which is preliminary data.</text>
</comment>
<dbReference type="EMBL" id="CALNXI010003155">
    <property type="protein sequence ID" value="CAH3192357.1"/>
    <property type="molecule type" value="Genomic_DNA"/>
</dbReference>
<protein>
    <submittedName>
        <fullName evidence="1">Uncharacterized protein</fullName>
    </submittedName>
</protein>